<organism evidence="2 3">
    <name type="scientific">Anguilla anguilla</name>
    <name type="common">European freshwater eel</name>
    <name type="synonym">Muraena anguilla</name>
    <dbReference type="NCBI Taxonomy" id="7936"/>
    <lineage>
        <taxon>Eukaryota</taxon>
        <taxon>Metazoa</taxon>
        <taxon>Chordata</taxon>
        <taxon>Craniata</taxon>
        <taxon>Vertebrata</taxon>
        <taxon>Euteleostomi</taxon>
        <taxon>Actinopterygii</taxon>
        <taxon>Neopterygii</taxon>
        <taxon>Teleostei</taxon>
        <taxon>Anguilliformes</taxon>
        <taxon>Anguillidae</taxon>
        <taxon>Anguilla</taxon>
    </lineage>
</organism>
<accession>A0A9D3RTV3</accession>
<evidence type="ECO:0008006" key="4">
    <source>
        <dbReference type="Google" id="ProtNLM"/>
    </source>
</evidence>
<keyword evidence="3" id="KW-1185">Reference proteome</keyword>
<dbReference type="AlphaFoldDB" id="A0A9D3RTV3"/>
<proteinExistence type="predicted"/>
<comment type="caution">
    <text evidence="2">The sequence shown here is derived from an EMBL/GenBank/DDBJ whole genome shotgun (WGS) entry which is preliminary data.</text>
</comment>
<name>A0A9D3RTV3_ANGAN</name>
<dbReference type="InterPro" id="IPR039051">
    <property type="entry name" value="SE-CTX-like"/>
</dbReference>
<feature type="coiled-coil region" evidence="1">
    <location>
        <begin position="67"/>
        <end position="94"/>
    </location>
</feature>
<dbReference type="EMBL" id="JAFIRN010000009">
    <property type="protein sequence ID" value="KAG5842775.1"/>
    <property type="molecule type" value="Genomic_DNA"/>
</dbReference>
<evidence type="ECO:0000313" key="3">
    <source>
        <dbReference type="Proteomes" id="UP001044222"/>
    </source>
</evidence>
<evidence type="ECO:0000313" key="2">
    <source>
        <dbReference type="EMBL" id="KAG5842775.1"/>
    </source>
</evidence>
<gene>
    <name evidence="2" type="ORF">ANANG_G00181320</name>
</gene>
<keyword evidence="1" id="KW-0175">Coiled coil</keyword>
<protein>
    <recommendedName>
        <fullName evidence="4">Rapunzel 4</fullName>
    </recommendedName>
</protein>
<dbReference type="Proteomes" id="UP001044222">
    <property type="component" value="Chromosome 9"/>
</dbReference>
<dbReference type="PANTHER" id="PTHR40472:SF9">
    <property type="entry name" value="RAPUNZEL 4"/>
    <property type="match status" value="1"/>
</dbReference>
<sequence>MSVGEATVASRLKKQLADKKESVEAFMETLEKGAELLAETVGEMLPIFSIVAPVVQLALDNVESKEAEFMKAQFQKVRERLEVVSEEIRRVDQEIRKSGADAAYFSVEENLSNQFRKFMDVLNAKPKFREVKKEIFLEHFAKTGGDKNLHTLYGAVTGDNFSGESVLEITLNYHEKSRRAVEEFCARLKNLFCLGLIALVGQAALKGTGEEEDVLKDWGERMRLMEEKMKAAVEVCKAGFAEQAKLDVGKRLKEWSAETPVDLASNVAKFLNRKYDWVSWLVRAYTPTRGCFGGLARGGKDEAVCGGNHFTFEGSVRVVVSYSPNPVGLDEGGLRRLIEGQGRRTRDLEKLASRIHDGLPHCLVHVVHRRWEVAVDASSFPGDCQYCQQYRNARIYIHAE</sequence>
<evidence type="ECO:0000256" key="1">
    <source>
        <dbReference type="SAM" id="Coils"/>
    </source>
</evidence>
<reference evidence="2" key="1">
    <citation type="submission" date="2021-01" db="EMBL/GenBank/DDBJ databases">
        <title>A chromosome-scale assembly of European eel, Anguilla anguilla.</title>
        <authorList>
            <person name="Henkel C."/>
            <person name="Jong-Raadsen S.A."/>
            <person name="Dufour S."/>
            <person name="Weltzien F.-A."/>
            <person name="Palstra A.P."/>
            <person name="Pelster B."/>
            <person name="Spaink H.P."/>
            <person name="Van Den Thillart G.E."/>
            <person name="Jansen H."/>
            <person name="Zahm M."/>
            <person name="Klopp C."/>
            <person name="Cedric C."/>
            <person name="Louis A."/>
            <person name="Berthelot C."/>
            <person name="Parey E."/>
            <person name="Roest Crollius H."/>
            <person name="Montfort J."/>
            <person name="Robinson-Rechavi M."/>
            <person name="Bucao C."/>
            <person name="Bouchez O."/>
            <person name="Gislard M."/>
            <person name="Lluch J."/>
            <person name="Milhes M."/>
            <person name="Lampietro C."/>
            <person name="Lopez Roques C."/>
            <person name="Donnadieu C."/>
            <person name="Braasch I."/>
            <person name="Desvignes T."/>
            <person name="Postlethwait J."/>
            <person name="Bobe J."/>
            <person name="Guiguen Y."/>
            <person name="Dirks R."/>
        </authorList>
    </citation>
    <scope>NUCLEOTIDE SEQUENCE</scope>
    <source>
        <strain evidence="2">Tag_6206</strain>
        <tissue evidence="2">Liver</tissue>
    </source>
</reference>
<dbReference type="PANTHER" id="PTHR40472">
    <property type="entry name" value="RICIN B-TYPE LECTIN DOMAIN-CONTAINING PROTEIN"/>
    <property type="match status" value="1"/>
</dbReference>